<proteinExistence type="predicted"/>
<protein>
    <submittedName>
        <fullName evidence="1">Uncharacterized protein</fullName>
    </submittedName>
</protein>
<sequence>MIVWNLICPKCGKRLRYKVDVCPCMASEVELPNCPDCGEKMVHDYTSLKGRRRIRRG</sequence>
<organism evidence="1 2">
    <name type="scientific">Methanocaldococcus jannaschii</name>
    <dbReference type="NCBI Taxonomy" id="2190"/>
    <lineage>
        <taxon>Archaea</taxon>
        <taxon>Methanobacteriati</taxon>
        <taxon>Methanobacteriota</taxon>
        <taxon>Methanomada group</taxon>
        <taxon>Methanococci</taxon>
        <taxon>Methanococcales</taxon>
        <taxon>Methanocaldococcaceae</taxon>
        <taxon>Methanocaldococcus</taxon>
    </lineage>
</organism>
<evidence type="ECO:0000313" key="1">
    <source>
        <dbReference type="EMBL" id="HII59717.1"/>
    </source>
</evidence>
<dbReference type="SMR" id="A0A832SVW6"/>
<gene>
    <name evidence="1" type="ORF">HA335_03930</name>
</gene>
<name>A0A832SVW6_9EURY</name>
<dbReference type="EMBL" id="DUJR01000021">
    <property type="protein sequence ID" value="HII59717.1"/>
    <property type="molecule type" value="Genomic_DNA"/>
</dbReference>
<comment type="caution">
    <text evidence="1">The sequence shown here is derived from an EMBL/GenBank/DDBJ whole genome shotgun (WGS) entry which is preliminary data.</text>
</comment>
<dbReference type="AlphaFoldDB" id="A0A832SVW6"/>
<evidence type="ECO:0000313" key="2">
    <source>
        <dbReference type="Proteomes" id="UP000645676"/>
    </source>
</evidence>
<accession>A0A832SVW6</accession>
<dbReference type="OMA" id="EVDVCPC"/>
<dbReference type="Proteomes" id="UP000645676">
    <property type="component" value="Unassembled WGS sequence"/>
</dbReference>
<dbReference type="SUPFAM" id="SSF161187">
    <property type="entry name" value="YfgJ-like"/>
    <property type="match status" value="1"/>
</dbReference>
<reference evidence="1" key="1">
    <citation type="journal article" date="2020" name="bioRxiv">
        <title>A rank-normalized archaeal taxonomy based on genome phylogeny resolves widespread incomplete and uneven classifications.</title>
        <authorList>
            <person name="Rinke C."/>
            <person name="Chuvochina M."/>
            <person name="Mussig A.J."/>
            <person name="Chaumeil P.-A."/>
            <person name="Waite D.W."/>
            <person name="Whitman W.B."/>
            <person name="Parks D.H."/>
            <person name="Hugenholtz P."/>
        </authorList>
    </citation>
    <scope>NUCLEOTIDE SEQUENCE</scope>
    <source>
        <strain evidence="1">UBA8849</strain>
    </source>
</reference>